<feature type="domain" description="Lipoyl-binding" evidence="6">
    <location>
        <begin position="2"/>
        <end position="77"/>
    </location>
</feature>
<proteinExistence type="predicted"/>
<dbReference type="SUPFAM" id="SSF51230">
    <property type="entry name" value="Single hybrid motif"/>
    <property type="match status" value="1"/>
</dbReference>
<dbReference type="Pfam" id="PF00364">
    <property type="entry name" value="Biotin_lipoyl"/>
    <property type="match status" value="1"/>
</dbReference>
<evidence type="ECO:0000259" key="6">
    <source>
        <dbReference type="PROSITE" id="PS50968"/>
    </source>
</evidence>
<dbReference type="InterPro" id="IPR003016">
    <property type="entry name" value="2-oxoA_DH_lipoyl-BS"/>
</dbReference>
<dbReference type="EMBL" id="QGLF01000002">
    <property type="protein sequence ID" value="PWR21642.1"/>
    <property type="molecule type" value="Genomic_DNA"/>
</dbReference>
<comment type="cofactor">
    <cofactor evidence="1">
        <name>(R)-lipoate</name>
        <dbReference type="ChEBI" id="CHEBI:83088"/>
    </cofactor>
</comment>
<dbReference type="CDD" id="cd06849">
    <property type="entry name" value="lipoyl_domain"/>
    <property type="match status" value="1"/>
</dbReference>
<dbReference type="GO" id="GO:0016407">
    <property type="term" value="F:acetyltransferase activity"/>
    <property type="evidence" value="ECO:0007669"/>
    <property type="project" value="TreeGrafter"/>
</dbReference>
<dbReference type="PANTHER" id="PTHR43178">
    <property type="entry name" value="DIHYDROLIPOAMIDE ACETYLTRANSFERASE COMPONENT OF PYRUVATE DEHYDROGENASE COMPLEX"/>
    <property type="match status" value="1"/>
</dbReference>
<dbReference type="InterPro" id="IPR011053">
    <property type="entry name" value="Single_hybrid_motif"/>
</dbReference>
<dbReference type="OrthoDB" id="9805770at2"/>
<dbReference type="Proteomes" id="UP000246077">
    <property type="component" value="Unassembled WGS sequence"/>
</dbReference>
<evidence type="ECO:0000256" key="2">
    <source>
        <dbReference type="ARBA" id="ARBA00011484"/>
    </source>
</evidence>
<sequence length="78" mass="8260">MKIRVKVPKLGLTIEEVILASWDKPQGATVAVDDVIATVEADKANYEIYAPAPGRLTVQLVEQGATVAVGAELAIIET</sequence>
<dbReference type="GO" id="GO:0031405">
    <property type="term" value="F:lipoic acid binding"/>
    <property type="evidence" value="ECO:0007669"/>
    <property type="project" value="TreeGrafter"/>
</dbReference>
<evidence type="ECO:0000256" key="3">
    <source>
        <dbReference type="ARBA" id="ARBA00022679"/>
    </source>
</evidence>
<organism evidence="7 8">
    <name type="scientific">Zavarzinia compransoris</name>
    <dbReference type="NCBI Taxonomy" id="1264899"/>
    <lineage>
        <taxon>Bacteria</taxon>
        <taxon>Pseudomonadati</taxon>
        <taxon>Pseudomonadota</taxon>
        <taxon>Alphaproteobacteria</taxon>
        <taxon>Rhodospirillales</taxon>
        <taxon>Zavarziniaceae</taxon>
        <taxon>Zavarzinia</taxon>
    </lineage>
</organism>
<dbReference type="InterPro" id="IPR000089">
    <property type="entry name" value="Biotin_lipoyl"/>
</dbReference>
<comment type="caution">
    <text evidence="7">The sequence shown here is derived from an EMBL/GenBank/DDBJ whole genome shotgun (WGS) entry which is preliminary data.</text>
</comment>
<dbReference type="AlphaFoldDB" id="A0A317E4Z5"/>
<dbReference type="GO" id="GO:0005737">
    <property type="term" value="C:cytoplasm"/>
    <property type="evidence" value="ECO:0007669"/>
    <property type="project" value="TreeGrafter"/>
</dbReference>
<dbReference type="PROSITE" id="PS00189">
    <property type="entry name" value="LIPOYL"/>
    <property type="match status" value="1"/>
</dbReference>
<keyword evidence="5" id="KW-0012">Acyltransferase</keyword>
<dbReference type="RefSeq" id="WP_109920287.1">
    <property type="nucleotide sequence ID" value="NZ_QGLF01000002.1"/>
</dbReference>
<dbReference type="PROSITE" id="PS50968">
    <property type="entry name" value="BIOTINYL_LIPOYL"/>
    <property type="match status" value="1"/>
</dbReference>
<keyword evidence="3" id="KW-0808">Transferase</keyword>
<dbReference type="PANTHER" id="PTHR43178:SF5">
    <property type="entry name" value="LIPOAMIDE ACYLTRANSFERASE COMPONENT OF BRANCHED-CHAIN ALPHA-KETO ACID DEHYDROGENASE COMPLEX, MITOCHONDRIAL"/>
    <property type="match status" value="1"/>
</dbReference>
<evidence type="ECO:0000313" key="7">
    <source>
        <dbReference type="EMBL" id="PWR21642.1"/>
    </source>
</evidence>
<keyword evidence="8" id="KW-1185">Reference proteome</keyword>
<evidence type="ECO:0000313" key="8">
    <source>
        <dbReference type="Proteomes" id="UP000246077"/>
    </source>
</evidence>
<accession>A0A317E4Z5</accession>
<reference evidence="8" key="1">
    <citation type="submission" date="2018-05" db="EMBL/GenBank/DDBJ databases">
        <title>Zavarzinia sp. HR-AS.</title>
        <authorList>
            <person name="Lee Y."/>
            <person name="Jeon C.O."/>
        </authorList>
    </citation>
    <scope>NUCLEOTIDE SEQUENCE [LARGE SCALE GENOMIC DNA]</scope>
    <source>
        <strain evidence="8">DSM 1231</strain>
    </source>
</reference>
<evidence type="ECO:0000256" key="4">
    <source>
        <dbReference type="ARBA" id="ARBA00022823"/>
    </source>
</evidence>
<keyword evidence="4" id="KW-0450">Lipoyl</keyword>
<name>A0A317E4Z5_9PROT</name>
<protein>
    <submittedName>
        <fullName evidence="7">Biotin attachment protein</fullName>
    </submittedName>
</protein>
<evidence type="ECO:0000256" key="1">
    <source>
        <dbReference type="ARBA" id="ARBA00001938"/>
    </source>
</evidence>
<dbReference type="Gene3D" id="2.40.50.100">
    <property type="match status" value="1"/>
</dbReference>
<dbReference type="InterPro" id="IPR050743">
    <property type="entry name" value="2-oxoacid_DH_E2_comp"/>
</dbReference>
<gene>
    <name evidence="7" type="ORF">DKG75_06480</name>
</gene>
<comment type="subunit">
    <text evidence="2">Forms a 24-polypeptide structural core with octahedral symmetry.</text>
</comment>
<evidence type="ECO:0000256" key="5">
    <source>
        <dbReference type="ARBA" id="ARBA00023315"/>
    </source>
</evidence>